<evidence type="ECO:0000313" key="2">
    <source>
        <dbReference type="EMBL" id="EJF46485.1"/>
    </source>
</evidence>
<sequence length="170" mass="17513">ADGDDTERPLRTHLAATPAQMGALIARELRAHRLHDAVAWSGQVVIVRSASMVDEMRRHLSRGGVPVAGGGRAFDFAAQPVTRLMLDLLVVPRGGSTAEGAVRAGVAKRLLASALVGADMLVVHRLLRGLAEQRPDGAEAGGRAAGDGRRKPTAGAEAGEPAPPCSSGPP</sequence>
<dbReference type="AlphaFoldDB" id="J1HKK0"/>
<feature type="compositionally biased region" description="Pro residues" evidence="1">
    <location>
        <begin position="161"/>
        <end position="170"/>
    </location>
</feature>
<dbReference type="InterPro" id="IPR027417">
    <property type="entry name" value="P-loop_NTPase"/>
</dbReference>
<comment type="caution">
    <text evidence="2">The sequence shown here is derived from an EMBL/GenBank/DDBJ whole genome shotgun (WGS) entry which is preliminary data.</text>
</comment>
<keyword evidence="3" id="KW-1185">Reference proteome</keyword>
<reference evidence="2 3" key="1">
    <citation type="submission" date="2012-05" db="EMBL/GenBank/DDBJ databases">
        <authorList>
            <person name="Harkins D.M."/>
            <person name="Madupu R."/>
            <person name="Durkin A.S."/>
            <person name="Torralba M."/>
            <person name="Methe B."/>
            <person name="Sutton G.G."/>
            <person name="Nelson K.E."/>
        </authorList>
    </citation>
    <scope>NUCLEOTIDE SEQUENCE [LARGE SCALE GENOMIC DNA]</scope>
    <source>
        <strain evidence="2 3">F0490</strain>
    </source>
</reference>
<protein>
    <submittedName>
        <fullName evidence="2">Uncharacterized protein</fullName>
    </submittedName>
</protein>
<proteinExistence type="predicted"/>
<accession>J1HKK0</accession>
<evidence type="ECO:0000313" key="3">
    <source>
        <dbReference type="Proteomes" id="UP000004578"/>
    </source>
</evidence>
<dbReference type="Proteomes" id="UP000004578">
    <property type="component" value="Unassembled WGS sequence"/>
</dbReference>
<feature type="region of interest" description="Disordered" evidence="1">
    <location>
        <begin position="133"/>
        <end position="170"/>
    </location>
</feature>
<dbReference type="SUPFAM" id="SSF52540">
    <property type="entry name" value="P-loop containing nucleoside triphosphate hydrolases"/>
    <property type="match status" value="1"/>
</dbReference>
<gene>
    <name evidence="2" type="ORF">HMPREF1317_2434</name>
</gene>
<feature type="non-terminal residue" evidence="2">
    <location>
        <position position="1"/>
    </location>
</feature>
<dbReference type="EMBL" id="AKFS01000130">
    <property type="protein sequence ID" value="EJF46485.1"/>
    <property type="molecule type" value="Genomic_DNA"/>
</dbReference>
<organism evidence="2 3">
    <name type="scientific">Schaalia georgiae F0490</name>
    <dbReference type="NCBI Taxonomy" id="1125717"/>
    <lineage>
        <taxon>Bacteria</taxon>
        <taxon>Bacillati</taxon>
        <taxon>Actinomycetota</taxon>
        <taxon>Actinomycetes</taxon>
        <taxon>Actinomycetales</taxon>
        <taxon>Actinomycetaceae</taxon>
        <taxon>Schaalia</taxon>
    </lineage>
</organism>
<name>J1HKK0_9ACTO</name>
<evidence type="ECO:0000256" key="1">
    <source>
        <dbReference type="SAM" id="MobiDB-lite"/>
    </source>
</evidence>
<feature type="non-terminal residue" evidence="2">
    <location>
        <position position="170"/>
    </location>
</feature>